<evidence type="ECO:0008006" key="3">
    <source>
        <dbReference type="Google" id="ProtNLM"/>
    </source>
</evidence>
<evidence type="ECO:0000313" key="2">
    <source>
        <dbReference type="Proteomes" id="UP000236333"/>
    </source>
</evidence>
<proteinExistence type="predicted"/>
<reference evidence="1 2" key="1">
    <citation type="journal article" date="2017" name="Mol. Biol. Evol.">
        <title>The 4-celled Tetrabaena socialis nuclear genome reveals the essential components for genetic control of cell number at the origin of multicellularity in the volvocine lineage.</title>
        <authorList>
            <person name="Featherston J."/>
            <person name="Arakaki Y."/>
            <person name="Hanschen E.R."/>
            <person name="Ferris P.J."/>
            <person name="Michod R.E."/>
            <person name="Olson B.J.S.C."/>
            <person name="Nozaki H."/>
            <person name="Durand P.M."/>
        </authorList>
    </citation>
    <scope>NUCLEOTIDE SEQUENCE [LARGE SCALE GENOMIC DNA]</scope>
    <source>
        <strain evidence="1 2">NIES-571</strain>
    </source>
</reference>
<dbReference type="AlphaFoldDB" id="A0A2J7ZIK5"/>
<sequence length="133" mass="14369">MRDGRTPHARCECPITRHGLDCAIPLRDPTQQCALYSHTAATCHSHARSLCLNGCNLNGWCEGGFCKCKPGSYGADCALSTGADGRPVLLAGQGYAPRRQGIKVYVYELPPVTNTWAYIARVGEQGWSGARDD</sequence>
<keyword evidence="2" id="KW-1185">Reference proteome</keyword>
<dbReference type="Proteomes" id="UP000236333">
    <property type="component" value="Unassembled WGS sequence"/>
</dbReference>
<organism evidence="1 2">
    <name type="scientific">Tetrabaena socialis</name>
    <dbReference type="NCBI Taxonomy" id="47790"/>
    <lineage>
        <taxon>Eukaryota</taxon>
        <taxon>Viridiplantae</taxon>
        <taxon>Chlorophyta</taxon>
        <taxon>core chlorophytes</taxon>
        <taxon>Chlorophyceae</taxon>
        <taxon>CS clade</taxon>
        <taxon>Chlamydomonadales</taxon>
        <taxon>Tetrabaenaceae</taxon>
        <taxon>Tetrabaena</taxon>
    </lineage>
</organism>
<evidence type="ECO:0000313" key="1">
    <source>
        <dbReference type="EMBL" id="PNH00099.1"/>
    </source>
</evidence>
<accession>A0A2J7ZIK5</accession>
<name>A0A2J7ZIK5_9CHLO</name>
<gene>
    <name evidence="1" type="ORF">TSOC_014095</name>
</gene>
<comment type="caution">
    <text evidence="1">The sequence shown here is derived from an EMBL/GenBank/DDBJ whole genome shotgun (WGS) entry which is preliminary data.</text>
</comment>
<dbReference type="OrthoDB" id="1924787at2759"/>
<dbReference type="EMBL" id="PGGS01001712">
    <property type="protein sequence ID" value="PNH00099.1"/>
    <property type="molecule type" value="Genomic_DNA"/>
</dbReference>
<protein>
    <recommendedName>
        <fullName evidence="3">EGF-like domain-containing protein</fullName>
    </recommendedName>
</protein>